<dbReference type="SMART" id="SM00707">
    <property type="entry name" value="RPEL"/>
    <property type="match status" value="2"/>
</dbReference>
<keyword evidence="3" id="KW-0805">Transcription regulation</keyword>
<evidence type="ECO:0000313" key="11">
    <source>
        <dbReference type="RefSeq" id="XP_013792946.1"/>
    </source>
</evidence>
<evidence type="ECO:0000256" key="6">
    <source>
        <dbReference type="ARBA" id="ARBA00023242"/>
    </source>
</evidence>
<keyword evidence="2" id="KW-0677">Repeat</keyword>
<evidence type="ECO:0000313" key="10">
    <source>
        <dbReference type="Proteomes" id="UP000694941"/>
    </source>
</evidence>
<gene>
    <name evidence="11" type="primary">LOC106476874</name>
</gene>
<evidence type="ECO:0000256" key="2">
    <source>
        <dbReference type="ARBA" id="ARBA00022737"/>
    </source>
</evidence>
<dbReference type="PANTHER" id="PTHR22793">
    <property type="entry name" value="MYOCARDIN-RELATED TRANSCRIPTION FACTOR-RELATED"/>
    <property type="match status" value="1"/>
</dbReference>
<evidence type="ECO:0000256" key="3">
    <source>
        <dbReference type="ARBA" id="ARBA00023015"/>
    </source>
</evidence>
<dbReference type="InterPro" id="IPR043451">
    <property type="entry name" value="Myocardin-like"/>
</dbReference>
<dbReference type="GeneID" id="106476874"/>
<feature type="compositionally biased region" description="Polar residues" evidence="8">
    <location>
        <begin position="109"/>
        <end position="148"/>
    </location>
</feature>
<dbReference type="InterPro" id="IPR004018">
    <property type="entry name" value="RPEL_repeat"/>
</dbReference>
<dbReference type="Proteomes" id="UP000694941">
    <property type="component" value="Unplaced"/>
</dbReference>
<dbReference type="SUPFAM" id="SSF68906">
    <property type="entry name" value="SAP domain"/>
    <property type="match status" value="1"/>
</dbReference>
<feature type="non-terminal residue" evidence="11">
    <location>
        <position position="434"/>
    </location>
</feature>
<organism evidence="10 11">
    <name type="scientific">Limulus polyphemus</name>
    <name type="common">Atlantic horseshoe crab</name>
    <dbReference type="NCBI Taxonomy" id="6850"/>
    <lineage>
        <taxon>Eukaryota</taxon>
        <taxon>Metazoa</taxon>
        <taxon>Ecdysozoa</taxon>
        <taxon>Arthropoda</taxon>
        <taxon>Chelicerata</taxon>
        <taxon>Merostomata</taxon>
        <taxon>Xiphosura</taxon>
        <taxon>Limulidae</taxon>
        <taxon>Limulus</taxon>
    </lineage>
</organism>
<evidence type="ECO:0000256" key="7">
    <source>
        <dbReference type="PROSITE-ProRule" id="PRU00401"/>
    </source>
</evidence>
<dbReference type="Gene3D" id="6.10.150.10">
    <property type="match status" value="1"/>
</dbReference>
<name>A0ABM1C2A1_LIMPO</name>
<dbReference type="Gene3D" id="1.10.720.30">
    <property type="entry name" value="SAP domain"/>
    <property type="match status" value="1"/>
</dbReference>
<keyword evidence="10" id="KW-1185">Reference proteome</keyword>
<feature type="domain" description="SAP" evidence="9">
    <location>
        <begin position="269"/>
        <end position="303"/>
    </location>
</feature>
<comment type="subcellular location">
    <subcellularLocation>
        <location evidence="1">Nucleus</location>
    </subcellularLocation>
</comment>
<evidence type="ECO:0000256" key="5">
    <source>
        <dbReference type="ARBA" id="ARBA00023163"/>
    </source>
</evidence>
<dbReference type="Pfam" id="PF02755">
    <property type="entry name" value="RPEL"/>
    <property type="match status" value="1"/>
</dbReference>
<protein>
    <submittedName>
        <fullName evidence="11">MKL/myocardin-like protein 2</fullName>
    </submittedName>
</protein>
<dbReference type="PROSITE" id="PS51073">
    <property type="entry name" value="RPEL"/>
    <property type="match status" value="2"/>
</dbReference>
<evidence type="ECO:0000256" key="4">
    <source>
        <dbReference type="ARBA" id="ARBA00023054"/>
    </source>
</evidence>
<evidence type="ECO:0000259" key="9">
    <source>
        <dbReference type="PROSITE" id="PS50800"/>
    </source>
</evidence>
<keyword evidence="4" id="KW-0175">Coiled coil</keyword>
<dbReference type="RefSeq" id="XP_013792946.1">
    <property type="nucleotide sequence ID" value="XM_013937492.2"/>
</dbReference>
<reference evidence="11" key="1">
    <citation type="submission" date="2025-08" db="UniProtKB">
        <authorList>
            <consortium name="RefSeq"/>
        </authorList>
    </citation>
    <scope>IDENTIFICATION</scope>
    <source>
        <tissue evidence="11">Muscle</tissue>
    </source>
</reference>
<accession>A0ABM1C2A1</accession>
<feature type="repeat" description="RPEL" evidence="7">
    <location>
        <begin position="47"/>
        <end position="72"/>
    </location>
</feature>
<dbReference type="PANTHER" id="PTHR22793:SF12">
    <property type="entry name" value="MYOCARDIN-RELATED TRANSCRIPTION FACTOR, ISOFORM H"/>
    <property type="match status" value="1"/>
</dbReference>
<evidence type="ECO:0000256" key="1">
    <source>
        <dbReference type="ARBA" id="ARBA00004123"/>
    </source>
</evidence>
<feature type="region of interest" description="Disordered" evidence="8">
    <location>
        <begin position="93"/>
        <end position="206"/>
    </location>
</feature>
<evidence type="ECO:0000256" key="8">
    <source>
        <dbReference type="SAM" id="MobiDB-lite"/>
    </source>
</evidence>
<dbReference type="SMART" id="SM00513">
    <property type="entry name" value="SAP"/>
    <property type="match status" value="1"/>
</dbReference>
<keyword evidence="6" id="KW-0539">Nucleus</keyword>
<dbReference type="Pfam" id="PF02037">
    <property type="entry name" value="SAP"/>
    <property type="match status" value="1"/>
</dbReference>
<dbReference type="PROSITE" id="PS50800">
    <property type="entry name" value="SAP"/>
    <property type="match status" value="1"/>
</dbReference>
<dbReference type="InterPro" id="IPR003034">
    <property type="entry name" value="SAP_dom"/>
</dbReference>
<feature type="compositionally biased region" description="Basic residues" evidence="8">
    <location>
        <begin position="191"/>
        <end position="206"/>
    </location>
</feature>
<feature type="compositionally biased region" description="Low complexity" evidence="8">
    <location>
        <begin position="149"/>
        <end position="190"/>
    </location>
</feature>
<feature type="repeat" description="RPEL" evidence="7">
    <location>
        <begin position="3"/>
        <end position="28"/>
    </location>
</feature>
<dbReference type="InterPro" id="IPR036361">
    <property type="entry name" value="SAP_dom_sf"/>
</dbReference>
<sequence length="434" mass="47913">MSNILKNKIQYRPDRQKLVHQHILEDTTIDPSLHEKQKQLKKARLTDNLNNRISHRPGPLELIKGNILCADERLTQAIKEGQITFRKTCEGETIQHPSPQLMNEEESSSDGALSSPQETNGQSHSSFPSLDTSETSPILESPNSNKTTSLSSPGSSPLSLHAVSTPCPPTTSSVTDSPCHGQSKDGMSGSRSRKKSKSKFQPKTRTIKFHEYKGPPSAQKNHTVLSSPVETTYELLLQQQQLFLQWQLEWRHKYPQIVVPSGFCNNLSSGEVSLSDLKAELKRRNLPVSGPKPQLIERLKTHSNVTPSTSTASSSAFTNVSSTVNTSGPSTPVSVGGNFLDNMPSVLQYTTDHDINSMSPVVGIETVTNEVPALPSTESNFEIYQVSNKIQPSPHTDAMDTEMNITLDVGESSTEEDIVRLQQKRIEELQLELQ</sequence>
<keyword evidence="5" id="KW-0804">Transcription</keyword>
<proteinExistence type="predicted"/>